<organism evidence="2 3">
    <name type="scientific">Sporolactobacillus kofuensis</name>
    <dbReference type="NCBI Taxonomy" id="269672"/>
    <lineage>
        <taxon>Bacteria</taxon>
        <taxon>Bacillati</taxon>
        <taxon>Bacillota</taxon>
        <taxon>Bacilli</taxon>
        <taxon>Bacillales</taxon>
        <taxon>Sporolactobacillaceae</taxon>
        <taxon>Sporolactobacillus</taxon>
    </lineage>
</organism>
<dbReference type="Proteomes" id="UP001596267">
    <property type="component" value="Unassembled WGS sequence"/>
</dbReference>
<proteinExistence type="predicted"/>
<dbReference type="EMBL" id="JBHSTQ010000009">
    <property type="protein sequence ID" value="MFC6386882.1"/>
    <property type="molecule type" value="Genomic_DNA"/>
</dbReference>
<evidence type="ECO:0000259" key="1">
    <source>
        <dbReference type="PROSITE" id="PS51186"/>
    </source>
</evidence>
<dbReference type="GO" id="GO:0016746">
    <property type="term" value="F:acyltransferase activity"/>
    <property type="evidence" value="ECO:0007669"/>
    <property type="project" value="UniProtKB-KW"/>
</dbReference>
<keyword evidence="3" id="KW-1185">Reference proteome</keyword>
<dbReference type="CDD" id="cd04301">
    <property type="entry name" value="NAT_SF"/>
    <property type="match status" value="1"/>
</dbReference>
<evidence type="ECO:0000313" key="2">
    <source>
        <dbReference type="EMBL" id="MFC6386882.1"/>
    </source>
</evidence>
<protein>
    <submittedName>
        <fullName evidence="2">GNAT family N-acetyltransferase</fullName>
        <ecNumber evidence="2">2.3.1.-</ecNumber>
    </submittedName>
</protein>
<dbReference type="SUPFAM" id="SSF55729">
    <property type="entry name" value="Acyl-CoA N-acyltransferases (Nat)"/>
    <property type="match status" value="1"/>
</dbReference>
<sequence length="195" mass="22620">MLVYENEEKNSKAYSLDEEHWHDFTQLFGERGACGGCWCMSWRLRKAEFDAQKGETNKEAMHELVKSGKPIGVLMYVDDVPAGWCAVAPRDEYLRLEKSRVFSRIDDQPVWSISCFFIAKPNRRQGMSSELIQAAISFCKYHKATVIEAYPELPYNADVPGAFLWKGIPSVFEKAGFVETVRRSKWKRMMRYQIQ</sequence>
<dbReference type="InterPro" id="IPR016181">
    <property type="entry name" value="Acyl_CoA_acyltransferase"/>
</dbReference>
<dbReference type="Gene3D" id="3.40.630.30">
    <property type="match status" value="1"/>
</dbReference>
<feature type="domain" description="N-acetyltransferase" evidence="1">
    <location>
        <begin position="11"/>
        <end position="195"/>
    </location>
</feature>
<dbReference type="InterPro" id="IPR000182">
    <property type="entry name" value="GNAT_dom"/>
</dbReference>
<keyword evidence="2" id="KW-0808">Transferase</keyword>
<dbReference type="RefSeq" id="WP_253054820.1">
    <property type="nucleotide sequence ID" value="NZ_JAMXWN010000009.1"/>
</dbReference>
<dbReference type="EC" id="2.3.1.-" evidence="2"/>
<keyword evidence="2" id="KW-0012">Acyltransferase</keyword>
<dbReference type="PROSITE" id="PS51186">
    <property type="entry name" value="GNAT"/>
    <property type="match status" value="1"/>
</dbReference>
<accession>A0ABW1WHF5</accession>
<evidence type="ECO:0000313" key="3">
    <source>
        <dbReference type="Proteomes" id="UP001596267"/>
    </source>
</evidence>
<reference evidence="3" key="1">
    <citation type="journal article" date="2019" name="Int. J. Syst. Evol. Microbiol.">
        <title>The Global Catalogue of Microorganisms (GCM) 10K type strain sequencing project: providing services to taxonomists for standard genome sequencing and annotation.</title>
        <authorList>
            <consortium name="The Broad Institute Genomics Platform"/>
            <consortium name="The Broad Institute Genome Sequencing Center for Infectious Disease"/>
            <person name="Wu L."/>
            <person name="Ma J."/>
        </authorList>
    </citation>
    <scope>NUCLEOTIDE SEQUENCE [LARGE SCALE GENOMIC DNA]</scope>
    <source>
        <strain evidence="3">CCUG 42001</strain>
    </source>
</reference>
<dbReference type="Pfam" id="PF00583">
    <property type="entry name" value="Acetyltransf_1"/>
    <property type="match status" value="1"/>
</dbReference>
<gene>
    <name evidence="2" type="ORF">ACFP7A_09735</name>
</gene>
<comment type="caution">
    <text evidence="2">The sequence shown here is derived from an EMBL/GenBank/DDBJ whole genome shotgun (WGS) entry which is preliminary data.</text>
</comment>
<name>A0ABW1WHF5_9BACL</name>